<reference evidence="6 7" key="2">
    <citation type="submission" date="2018-11" db="EMBL/GenBank/DDBJ databases">
        <authorList>
            <consortium name="Pathogen Informatics"/>
        </authorList>
    </citation>
    <scope>NUCLEOTIDE SEQUENCE [LARGE SCALE GENOMIC DNA]</scope>
</reference>
<name>A0A0R3R6C4_9BILA</name>
<evidence type="ECO:0000256" key="5">
    <source>
        <dbReference type="ARBA" id="ARBA00023273"/>
    </source>
</evidence>
<evidence type="ECO:0000256" key="3">
    <source>
        <dbReference type="ARBA" id="ARBA00022737"/>
    </source>
</evidence>
<keyword evidence="3" id="KW-0677">Repeat</keyword>
<evidence type="ECO:0000313" key="6">
    <source>
        <dbReference type="EMBL" id="VDO46165.1"/>
    </source>
</evidence>
<keyword evidence="7" id="KW-1185">Reference proteome</keyword>
<dbReference type="Proteomes" id="UP000280834">
    <property type="component" value="Unassembled WGS sequence"/>
</dbReference>
<evidence type="ECO:0000313" key="8">
    <source>
        <dbReference type="WBParaSite" id="BTMF_0001556801-mRNA-1"/>
    </source>
</evidence>
<dbReference type="SUPFAM" id="SSF48452">
    <property type="entry name" value="TPR-like"/>
    <property type="match status" value="1"/>
</dbReference>
<comment type="similarity">
    <text evidence="2">Belongs to the IFT56 family.</text>
</comment>
<reference evidence="8" key="1">
    <citation type="submission" date="2017-02" db="UniProtKB">
        <authorList>
            <consortium name="WormBaseParasite"/>
        </authorList>
    </citation>
    <scope>IDENTIFICATION</scope>
</reference>
<dbReference type="WBParaSite" id="BTMF_0001556801-mRNA-1">
    <property type="protein sequence ID" value="BTMF_0001556801-mRNA-1"/>
    <property type="gene ID" value="BTMF_0001556801"/>
</dbReference>
<accession>A0A0R3R6C4</accession>
<sequence>MDTLPEARLNLIIFYLKRGEIEEAFDLVNNMISQHSIEYLLKAITYCIIGYQKKSKHLNEAQEYFSIVGKSAAECDTITGRQAMASSYFLNNQFDEVLVYLDSIKTYFHDDDTFNFNIGQALLACGNSLKAETSLLLVVDEELRLKPAYFLSLARAYIQNGKSDLAWEMYGKVKNCDDSFQLLSIIANDCYRIGDYLYSAKSFDSMEITEPNPEYWEGKRGAIIGVFKLVVEQKAPLDHLREAMILLERSTHPQVEYIANIIRKYIRRSNLNCDF</sequence>
<organism evidence="8">
    <name type="scientific">Brugia timori</name>
    <dbReference type="NCBI Taxonomy" id="42155"/>
    <lineage>
        <taxon>Eukaryota</taxon>
        <taxon>Metazoa</taxon>
        <taxon>Ecdysozoa</taxon>
        <taxon>Nematoda</taxon>
        <taxon>Chromadorea</taxon>
        <taxon>Rhabditida</taxon>
        <taxon>Spirurina</taxon>
        <taxon>Spiruromorpha</taxon>
        <taxon>Filarioidea</taxon>
        <taxon>Onchocercidae</taxon>
        <taxon>Brugia</taxon>
    </lineage>
</organism>
<dbReference type="GO" id="GO:0120170">
    <property type="term" value="F:intraciliary transport particle B binding"/>
    <property type="evidence" value="ECO:0007669"/>
    <property type="project" value="TreeGrafter"/>
</dbReference>
<dbReference type="GO" id="GO:0030992">
    <property type="term" value="C:intraciliary transport particle B"/>
    <property type="evidence" value="ECO:0007669"/>
    <property type="project" value="TreeGrafter"/>
</dbReference>
<dbReference type="Gene3D" id="1.25.40.10">
    <property type="entry name" value="Tetratricopeptide repeat domain"/>
    <property type="match status" value="1"/>
</dbReference>
<dbReference type="GO" id="GO:0035735">
    <property type="term" value="P:intraciliary transport involved in cilium assembly"/>
    <property type="evidence" value="ECO:0007669"/>
    <property type="project" value="TreeGrafter"/>
</dbReference>
<dbReference type="STRING" id="42155.A0A0R3R6C4"/>
<dbReference type="AlphaFoldDB" id="A0A0R3R6C4"/>
<dbReference type="GO" id="GO:0097546">
    <property type="term" value="C:ciliary base"/>
    <property type="evidence" value="ECO:0007669"/>
    <property type="project" value="TreeGrafter"/>
</dbReference>
<dbReference type="GO" id="GO:0036064">
    <property type="term" value="C:ciliary basal body"/>
    <property type="evidence" value="ECO:0007669"/>
    <property type="project" value="TreeGrafter"/>
</dbReference>
<evidence type="ECO:0000313" key="7">
    <source>
        <dbReference type="Proteomes" id="UP000280834"/>
    </source>
</evidence>
<gene>
    <name evidence="6" type="ORF">BTMF_LOCUS13560</name>
</gene>
<protein>
    <submittedName>
        <fullName evidence="8">TPR_REGION domain-containing protein</fullName>
    </submittedName>
</protein>
<dbReference type="EMBL" id="UZAG01020235">
    <property type="protein sequence ID" value="VDO46165.1"/>
    <property type="molecule type" value="Genomic_DNA"/>
</dbReference>
<comment type="subcellular location">
    <subcellularLocation>
        <location evidence="1">Cell projection</location>
        <location evidence="1">Cilium</location>
    </subcellularLocation>
</comment>
<dbReference type="InterPro" id="IPR030511">
    <property type="entry name" value="TTC26"/>
</dbReference>
<dbReference type="InterPro" id="IPR002885">
    <property type="entry name" value="PPR_rpt"/>
</dbReference>
<proteinExistence type="inferred from homology"/>
<dbReference type="Pfam" id="PF01535">
    <property type="entry name" value="PPR"/>
    <property type="match status" value="2"/>
</dbReference>
<keyword evidence="5" id="KW-0966">Cell projection</keyword>
<dbReference type="PANTHER" id="PTHR14781:SF0">
    <property type="entry name" value="INTRAFLAGELLAR TRANSPORT PROTEIN 56"/>
    <property type="match status" value="1"/>
</dbReference>
<dbReference type="PANTHER" id="PTHR14781">
    <property type="entry name" value="INTRAFLAGELLAR TRANSPORT PROTEIN 56"/>
    <property type="match status" value="1"/>
</dbReference>
<dbReference type="GO" id="GO:0035720">
    <property type="term" value="P:intraciliary anterograde transport"/>
    <property type="evidence" value="ECO:0007669"/>
    <property type="project" value="TreeGrafter"/>
</dbReference>
<keyword evidence="4" id="KW-0802">TPR repeat</keyword>
<evidence type="ECO:0000256" key="2">
    <source>
        <dbReference type="ARBA" id="ARBA00007834"/>
    </source>
</evidence>
<evidence type="ECO:0000256" key="4">
    <source>
        <dbReference type="ARBA" id="ARBA00022803"/>
    </source>
</evidence>
<evidence type="ECO:0000256" key="1">
    <source>
        <dbReference type="ARBA" id="ARBA00004138"/>
    </source>
</evidence>
<dbReference type="InterPro" id="IPR011990">
    <property type="entry name" value="TPR-like_helical_dom_sf"/>
</dbReference>